<evidence type="ECO:0000259" key="4">
    <source>
        <dbReference type="PROSITE" id="PS50887"/>
    </source>
</evidence>
<feature type="transmembrane region" description="Helical" evidence="3">
    <location>
        <begin position="361"/>
        <end position="380"/>
    </location>
</feature>
<dbReference type="PROSITE" id="PS50887">
    <property type="entry name" value="GGDEF"/>
    <property type="match status" value="1"/>
</dbReference>
<feature type="transmembrane region" description="Helical" evidence="3">
    <location>
        <begin position="243"/>
        <end position="264"/>
    </location>
</feature>
<comment type="catalytic activity">
    <reaction evidence="2">
        <text>2 GTP = 3',3'-c-di-GMP + 2 diphosphate</text>
        <dbReference type="Rhea" id="RHEA:24898"/>
        <dbReference type="ChEBI" id="CHEBI:33019"/>
        <dbReference type="ChEBI" id="CHEBI:37565"/>
        <dbReference type="ChEBI" id="CHEBI:58805"/>
        <dbReference type="EC" id="2.7.7.65"/>
    </reaction>
</comment>
<reference evidence="5 6" key="1">
    <citation type="submission" date="2023-10" db="EMBL/GenBank/DDBJ databases">
        <title>Characteristics and mechanism of a salt-tolerant marine origin heterotrophic nitrifying- aerobic denitrifying bacteria Marinobacter xestospongiae HN1.</title>
        <authorList>
            <person name="Qi R."/>
        </authorList>
    </citation>
    <scope>NUCLEOTIDE SEQUENCE [LARGE SCALE GENOMIC DNA]</scope>
    <source>
        <strain evidence="5 6">HN1</strain>
    </source>
</reference>
<dbReference type="SMART" id="SM00267">
    <property type="entry name" value="GGDEF"/>
    <property type="match status" value="1"/>
</dbReference>
<name>A0ABU3VVK3_9GAMM</name>
<evidence type="ECO:0000313" key="6">
    <source>
        <dbReference type="Proteomes" id="UP001269819"/>
    </source>
</evidence>
<dbReference type="EC" id="2.7.7.65" evidence="1"/>
<dbReference type="GO" id="GO:0052621">
    <property type="term" value="F:diguanylate cyclase activity"/>
    <property type="evidence" value="ECO:0007669"/>
    <property type="project" value="UniProtKB-EC"/>
</dbReference>
<sequence length="566" mass="63119">MDRYRTLILLTGLWLLAFGAQGAPRVVLGDGDIELTDFAIGYFVDQSQALSYPQVRSQTFTETGNRTTLGTNARVTWYRVILDNPGPQPRTVSVHLPHAYHVQEVALYEEQGGRLVRDEHLALDEAADSPLMYRGVVVYSLTVPAGASTTLYVRSHSYSHQWFALEILDQDHSRRALMGSKHDIALMVGMMLALVFYNCLLYFATSKKENIYYSLYLISGLVWIALSYGLVASLFNAYGATVFQLNMSLITMPIFLLLFMMSIFETRRLYPTEHRCLQTLLVLLLATLAYSVFDISGALKPASSLAALMMVVTFSVSISLYRKGNPLVKFFLVGHTFFVVFNGIAVLFYKGLIAPSYWSSHGVGIGIVLEALTLAFIISYRIKVLEDIRASQDELKKQAATDPLTRLYNRRYFHSEADFLLELAKSRAEPLSVLVVDIDHFKQVNDSHGHHVGDQVIVRLAQVLRQFSRSNDLVARFGGEEFVMLLPNADRAEAEICSERIRAATESLAVAVDAGTSLRFTISIGIAEVAVGQESIESAIKRADRALYRAKRSGRNRVCVDLPAPA</sequence>
<keyword evidence="5" id="KW-0808">Transferase</keyword>
<keyword evidence="3" id="KW-0812">Transmembrane</keyword>
<dbReference type="PANTHER" id="PTHR45138:SF9">
    <property type="entry name" value="DIGUANYLATE CYCLASE DGCM-RELATED"/>
    <property type="match status" value="1"/>
</dbReference>
<feature type="transmembrane region" description="Helical" evidence="3">
    <location>
        <begin position="184"/>
        <end position="204"/>
    </location>
</feature>
<dbReference type="InterPro" id="IPR011622">
    <property type="entry name" value="7TMR_DISM_rcpt_extracell_dom2"/>
</dbReference>
<keyword evidence="3" id="KW-0472">Membrane</keyword>
<dbReference type="InterPro" id="IPR029787">
    <property type="entry name" value="Nucleotide_cyclase"/>
</dbReference>
<dbReference type="Gene3D" id="3.30.70.270">
    <property type="match status" value="1"/>
</dbReference>
<dbReference type="RefSeq" id="WP_316972888.1">
    <property type="nucleotide sequence ID" value="NZ_JAWIIJ010000003.1"/>
</dbReference>
<gene>
    <name evidence="5" type="ORF">RYS15_05025</name>
</gene>
<dbReference type="SUPFAM" id="SSF55073">
    <property type="entry name" value="Nucleotide cyclase"/>
    <property type="match status" value="1"/>
</dbReference>
<organism evidence="5 6">
    <name type="scientific">Marinobacter xestospongiae</name>
    <dbReference type="NCBI Taxonomy" id="994319"/>
    <lineage>
        <taxon>Bacteria</taxon>
        <taxon>Pseudomonadati</taxon>
        <taxon>Pseudomonadota</taxon>
        <taxon>Gammaproteobacteria</taxon>
        <taxon>Pseudomonadales</taxon>
        <taxon>Marinobacteraceae</taxon>
        <taxon>Marinobacter</taxon>
    </lineage>
</organism>
<dbReference type="InterPro" id="IPR000160">
    <property type="entry name" value="GGDEF_dom"/>
</dbReference>
<keyword evidence="5" id="KW-0548">Nucleotidyltransferase</keyword>
<protein>
    <recommendedName>
        <fullName evidence="1">diguanylate cyclase</fullName>
        <ecNumber evidence="1">2.7.7.65</ecNumber>
    </recommendedName>
</protein>
<dbReference type="EMBL" id="JAWIIJ010000003">
    <property type="protein sequence ID" value="MDV2078032.1"/>
    <property type="molecule type" value="Genomic_DNA"/>
</dbReference>
<dbReference type="InterPro" id="IPR050469">
    <property type="entry name" value="Diguanylate_Cyclase"/>
</dbReference>
<feature type="transmembrane region" description="Helical" evidence="3">
    <location>
        <begin position="328"/>
        <end position="349"/>
    </location>
</feature>
<comment type="caution">
    <text evidence="5">The sequence shown here is derived from an EMBL/GenBank/DDBJ whole genome shotgun (WGS) entry which is preliminary data.</text>
</comment>
<dbReference type="PANTHER" id="PTHR45138">
    <property type="entry name" value="REGULATORY COMPONENTS OF SENSORY TRANSDUCTION SYSTEM"/>
    <property type="match status" value="1"/>
</dbReference>
<dbReference type="InterPro" id="IPR011623">
    <property type="entry name" value="7TMR_DISM_rcpt_extracell_dom1"/>
</dbReference>
<feature type="transmembrane region" description="Helical" evidence="3">
    <location>
        <begin position="305"/>
        <end position="321"/>
    </location>
</feature>
<dbReference type="Pfam" id="PF07695">
    <property type="entry name" value="7TMR-DISM_7TM"/>
    <property type="match status" value="1"/>
</dbReference>
<evidence type="ECO:0000313" key="5">
    <source>
        <dbReference type="EMBL" id="MDV2078032.1"/>
    </source>
</evidence>
<evidence type="ECO:0000256" key="1">
    <source>
        <dbReference type="ARBA" id="ARBA00012528"/>
    </source>
</evidence>
<feature type="domain" description="GGDEF" evidence="4">
    <location>
        <begin position="429"/>
        <end position="563"/>
    </location>
</feature>
<feature type="transmembrane region" description="Helical" evidence="3">
    <location>
        <begin position="276"/>
        <end position="293"/>
    </location>
</feature>
<proteinExistence type="predicted"/>
<dbReference type="Proteomes" id="UP001269819">
    <property type="component" value="Unassembled WGS sequence"/>
</dbReference>
<evidence type="ECO:0000256" key="3">
    <source>
        <dbReference type="SAM" id="Phobius"/>
    </source>
</evidence>
<keyword evidence="3" id="KW-1133">Transmembrane helix</keyword>
<dbReference type="CDD" id="cd01949">
    <property type="entry name" value="GGDEF"/>
    <property type="match status" value="1"/>
</dbReference>
<dbReference type="InterPro" id="IPR043128">
    <property type="entry name" value="Rev_trsase/Diguanyl_cyclase"/>
</dbReference>
<dbReference type="Pfam" id="PF00990">
    <property type="entry name" value="GGDEF"/>
    <property type="match status" value="1"/>
</dbReference>
<feature type="transmembrane region" description="Helical" evidence="3">
    <location>
        <begin position="211"/>
        <end position="231"/>
    </location>
</feature>
<keyword evidence="6" id="KW-1185">Reference proteome</keyword>
<dbReference type="NCBIfam" id="TIGR00254">
    <property type="entry name" value="GGDEF"/>
    <property type="match status" value="1"/>
</dbReference>
<evidence type="ECO:0000256" key="2">
    <source>
        <dbReference type="ARBA" id="ARBA00034247"/>
    </source>
</evidence>
<dbReference type="Gene3D" id="2.60.40.2380">
    <property type="match status" value="1"/>
</dbReference>
<accession>A0ABU3VVK3</accession>
<dbReference type="Pfam" id="PF07696">
    <property type="entry name" value="7TMR-DISMED2"/>
    <property type="match status" value="1"/>
</dbReference>